<feature type="compositionally biased region" description="Polar residues" evidence="5">
    <location>
        <begin position="127"/>
        <end position="137"/>
    </location>
</feature>
<organism evidence="8 9">
    <name type="scientific">Hirsutella minnesotensis 3608</name>
    <dbReference type="NCBI Taxonomy" id="1043627"/>
    <lineage>
        <taxon>Eukaryota</taxon>
        <taxon>Fungi</taxon>
        <taxon>Dikarya</taxon>
        <taxon>Ascomycota</taxon>
        <taxon>Pezizomycotina</taxon>
        <taxon>Sordariomycetes</taxon>
        <taxon>Hypocreomycetidae</taxon>
        <taxon>Hypocreales</taxon>
        <taxon>Ophiocordycipitaceae</taxon>
        <taxon>Hirsutella</taxon>
    </lineage>
</organism>
<dbReference type="Pfam" id="PF01476">
    <property type="entry name" value="LysM"/>
    <property type="match status" value="3"/>
</dbReference>
<dbReference type="CDD" id="cd00118">
    <property type="entry name" value="LysM"/>
    <property type="match status" value="3"/>
</dbReference>
<evidence type="ECO:0000259" key="7">
    <source>
        <dbReference type="PROSITE" id="PS51782"/>
    </source>
</evidence>
<evidence type="ECO:0000256" key="1">
    <source>
        <dbReference type="ARBA" id="ARBA00022669"/>
    </source>
</evidence>
<feature type="domain" description="LysM" evidence="7">
    <location>
        <begin position="301"/>
        <end position="348"/>
    </location>
</feature>
<dbReference type="InterPro" id="IPR036779">
    <property type="entry name" value="LysM_dom_sf"/>
</dbReference>
<dbReference type="PANTHER" id="PTHR34997:SF2">
    <property type="entry name" value="LYSM DOMAIN-CONTAINING PROTEIN-RELATED"/>
    <property type="match status" value="1"/>
</dbReference>
<reference evidence="8 9" key="1">
    <citation type="journal article" date="2014" name="Genome Biol. Evol.">
        <title>Comparative genomics and transcriptomics analyses reveal divergent lifestyle features of nematode endoparasitic fungus Hirsutella minnesotensis.</title>
        <authorList>
            <person name="Lai Y."/>
            <person name="Liu K."/>
            <person name="Zhang X."/>
            <person name="Zhang X."/>
            <person name="Li K."/>
            <person name="Wang N."/>
            <person name="Shu C."/>
            <person name="Wu Y."/>
            <person name="Wang C."/>
            <person name="Bushley K.E."/>
            <person name="Xiang M."/>
            <person name="Liu X."/>
        </authorList>
    </citation>
    <scope>NUCLEOTIDE SEQUENCE [LARGE SCALE GENOMIC DNA]</scope>
    <source>
        <strain evidence="8 9">3608</strain>
    </source>
</reference>
<dbReference type="GO" id="GO:0008061">
    <property type="term" value="F:chitin binding"/>
    <property type="evidence" value="ECO:0007669"/>
    <property type="project" value="UniProtKB-KW"/>
</dbReference>
<feature type="domain" description="LysM" evidence="7">
    <location>
        <begin position="149"/>
        <end position="196"/>
    </location>
</feature>
<keyword evidence="2 6" id="KW-0732">Signal</keyword>
<protein>
    <recommendedName>
        <fullName evidence="7">LysM domain-containing protein</fullName>
    </recommendedName>
</protein>
<keyword evidence="1" id="KW-0147">Chitin-binding</keyword>
<dbReference type="InterPro" id="IPR018392">
    <property type="entry name" value="LysM"/>
</dbReference>
<dbReference type="EMBL" id="KQ030653">
    <property type="protein sequence ID" value="KJZ70047.1"/>
    <property type="molecule type" value="Genomic_DNA"/>
</dbReference>
<feature type="region of interest" description="Disordered" evidence="5">
    <location>
        <begin position="103"/>
        <end position="138"/>
    </location>
</feature>
<dbReference type="Gene3D" id="3.10.350.10">
    <property type="entry name" value="LysM domain"/>
    <property type="match status" value="3"/>
</dbReference>
<dbReference type="OrthoDB" id="5985073at2759"/>
<evidence type="ECO:0000313" key="9">
    <source>
        <dbReference type="Proteomes" id="UP000054481"/>
    </source>
</evidence>
<dbReference type="InterPro" id="IPR052210">
    <property type="entry name" value="LysM1-like"/>
</dbReference>
<keyword evidence="3" id="KW-0843">Virulence</keyword>
<feature type="chain" id="PRO_5002526398" description="LysM domain-containing protein" evidence="6">
    <location>
        <begin position="17"/>
        <end position="348"/>
    </location>
</feature>
<evidence type="ECO:0000256" key="4">
    <source>
        <dbReference type="ARBA" id="ARBA00044955"/>
    </source>
</evidence>
<evidence type="ECO:0000256" key="6">
    <source>
        <dbReference type="SAM" id="SignalP"/>
    </source>
</evidence>
<feature type="domain" description="LysM" evidence="7">
    <location>
        <begin position="227"/>
        <end position="273"/>
    </location>
</feature>
<gene>
    <name evidence="8" type="ORF">HIM_10551</name>
</gene>
<evidence type="ECO:0000256" key="2">
    <source>
        <dbReference type="ARBA" id="ARBA00022729"/>
    </source>
</evidence>
<evidence type="ECO:0000313" key="8">
    <source>
        <dbReference type="EMBL" id="KJZ70047.1"/>
    </source>
</evidence>
<name>A0A0F7ZX38_9HYPO</name>
<dbReference type="PANTHER" id="PTHR34997">
    <property type="entry name" value="AM15"/>
    <property type="match status" value="1"/>
</dbReference>
<proteinExistence type="inferred from homology"/>
<dbReference type="PROSITE" id="PS51782">
    <property type="entry name" value="LYSM"/>
    <property type="match status" value="3"/>
</dbReference>
<evidence type="ECO:0000256" key="3">
    <source>
        <dbReference type="ARBA" id="ARBA00023026"/>
    </source>
</evidence>
<sequence length="348" mass="38027">MRFLTPFTFCLAAVEAAVVEDRVAAAGSRLQARGSKPKYGYDPATTRYCSWWYDNEDGSTSCEAMPASWAITEEQWKNWNPSVGASCDGFATQRSYCVEVADEPQLPPTPETPKTTSSDVPTPVATKKSSNTIETPSPIQPGMVGNCDKFYKVIGGDNCDKISSAHGITLNEFLAWNPEVGGTSCAALWLNAYVCVSTIGHKASPTEPERPDKPSPTQQGLVENCNMFYLVEKGDTCSRIAAKQGIALSDFVQWNPSVGSDCRSLFSQYYVCVGAPGTRKLEPPSTVPSPVQPGISKACNQYYQAVPGDTCQVIADRFKIQEENFYQWNAAVKNGWYFDRSILGQASY</sequence>
<feature type="signal peptide" evidence="6">
    <location>
        <begin position="1"/>
        <end position="16"/>
    </location>
</feature>
<dbReference type="Proteomes" id="UP000054481">
    <property type="component" value="Unassembled WGS sequence"/>
</dbReference>
<dbReference type="AlphaFoldDB" id="A0A0F7ZX38"/>
<evidence type="ECO:0000256" key="5">
    <source>
        <dbReference type="SAM" id="MobiDB-lite"/>
    </source>
</evidence>
<comment type="similarity">
    <text evidence="4">Belongs to the secreted LysM effector family.</text>
</comment>
<accession>A0A0F7ZX38</accession>
<keyword evidence="9" id="KW-1185">Reference proteome</keyword>
<dbReference type="SUPFAM" id="SSF54106">
    <property type="entry name" value="LysM domain"/>
    <property type="match status" value="3"/>
</dbReference>
<dbReference type="SMART" id="SM00257">
    <property type="entry name" value="LysM"/>
    <property type="match status" value="3"/>
</dbReference>